<gene>
    <name evidence="1" type="ORF">SDC9_68938</name>
</gene>
<proteinExistence type="predicted"/>
<accession>A0A644Y7C7</accession>
<name>A0A644Y7C7_9ZZZZ</name>
<evidence type="ECO:0000313" key="1">
    <source>
        <dbReference type="EMBL" id="MPM22483.1"/>
    </source>
</evidence>
<dbReference type="AlphaFoldDB" id="A0A644Y7C7"/>
<dbReference type="EMBL" id="VSSQ01003819">
    <property type="protein sequence ID" value="MPM22483.1"/>
    <property type="molecule type" value="Genomic_DNA"/>
</dbReference>
<organism evidence="1">
    <name type="scientific">bioreactor metagenome</name>
    <dbReference type="NCBI Taxonomy" id="1076179"/>
    <lineage>
        <taxon>unclassified sequences</taxon>
        <taxon>metagenomes</taxon>
        <taxon>ecological metagenomes</taxon>
    </lineage>
</organism>
<sequence>MSAEDLPVFQLHESIFLGGSVLGIKASQQSPQGFHRRGIILNTGYAVGFRGLVGRERAQEASSPTEFLIQIAIVPLDLGEIIDERQ</sequence>
<comment type="caution">
    <text evidence="1">The sequence shown here is derived from an EMBL/GenBank/DDBJ whole genome shotgun (WGS) entry which is preliminary data.</text>
</comment>
<reference evidence="1" key="1">
    <citation type="submission" date="2019-08" db="EMBL/GenBank/DDBJ databases">
        <authorList>
            <person name="Kucharzyk K."/>
            <person name="Murdoch R.W."/>
            <person name="Higgins S."/>
            <person name="Loffler F."/>
        </authorList>
    </citation>
    <scope>NUCLEOTIDE SEQUENCE</scope>
</reference>
<protein>
    <submittedName>
        <fullName evidence="1">Uncharacterized protein</fullName>
    </submittedName>
</protein>